<evidence type="ECO:0000313" key="2">
    <source>
        <dbReference type="EMBL" id="CDR36712.1"/>
    </source>
</evidence>
<dbReference type="EMBL" id="LK052937">
    <property type="protein sequence ID" value="CDR36712.1"/>
    <property type="molecule type" value="Genomic_DNA"/>
</dbReference>
<dbReference type="InterPro" id="IPR011009">
    <property type="entry name" value="Kinase-like_dom_sf"/>
</dbReference>
<gene>
    <name evidence="2" type="ORF">RHTO0S_02e05930g</name>
</gene>
<dbReference type="AlphaFoldDB" id="A0A061APQ5"/>
<name>A0A061APQ5_RHOTO</name>
<feature type="compositionally biased region" description="Polar residues" evidence="1">
    <location>
        <begin position="169"/>
        <end position="187"/>
    </location>
</feature>
<feature type="region of interest" description="Disordered" evidence="1">
    <location>
        <begin position="1"/>
        <end position="58"/>
    </location>
</feature>
<feature type="compositionally biased region" description="Polar residues" evidence="1">
    <location>
        <begin position="45"/>
        <end position="54"/>
    </location>
</feature>
<organism evidence="2">
    <name type="scientific">Rhodotorula toruloides</name>
    <name type="common">Yeast</name>
    <name type="synonym">Rhodosporidium toruloides</name>
    <dbReference type="NCBI Taxonomy" id="5286"/>
    <lineage>
        <taxon>Eukaryota</taxon>
        <taxon>Fungi</taxon>
        <taxon>Dikarya</taxon>
        <taxon>Basidiomycota</taxon>
        <taxon>Pucciniomycotina</taxon>
        <taxon>Microbotryomycetes</taxon>
        <taxon>Sporidiobolales</taxon>
        <taxon>Sporidiobolaceae</taxon>
        <taxon>Rhodotorula</taxon>
    </lineage>
</organism>
<feature type="compositionally biased region" description="Low complexity" evidence="1">
    <location>
        <begin position="22"/>
        <end position="44"/>
    </location>
</feature>
<reference evidence="2" key="1">
    <citation type="journal article" date="2014" name="Genome Announc.">
        <title>Draft genome sequence of Rhodosporidium toruloides CECT1137, an oleaginous yeast of biotechnological interest.</title>
        <authorList>
            <person name="Morin N."/>
            <person name="Calcas X."/>
            <person name="Devillers H."/>
            <person name="Durrens P."/>
            <person name="Sherman D.J."/>
            <person name="Nicaud J.-M."/>
            <person name="Neuveglise C."/>
        </authorList>
    </citation>
    <scope>NUCLEOTIDE SEQUENCE</scope>
    <source>
        <strain evidence="2">CECT1137</strain>
    </source>
</reference>
<dbReference type="OrthoDB" id="3025100at2759"/>
<dbReference type="SUPFAM" id="SSF56112">
    <property type="entry name" value="Protein kinase-like (PK-like)"/>
    <property type="match status" value="1"/>
</dbReference>
<protein>
    <submittedName>
        <fullName evidence="2">RHTO0S02e05930g1_1</fullName>
    </submittedName>
</protein>
<evidence type="ECO:0000256" key="1">
    <source>
        <dbReference type="SAM" id="MobiDB-lite"/>
    </source>
</evidence>
<sequence length="460" mass="48717">MSGDGACEGVQGDNAISPPSPESATTPPLISRAPTPATPSTAPSVSQDRSQAPSSAVGVDLAEISDVKQKRILRVTYEEVYGDQGVGLILPVDECLESELGLVQARELGLLPACGTTGTPYAEEEDKEGQATGSKQEGGDRPKDAVVEVRDADANAVLSGSRHSQLTVATSISASSPELKPTSSHTSNESDECLQAHLFSGEVDSATAQAGPVRALVTAQDIKTNTIIRVGYDRGGKWWDLGFALPLDLHPPSFDSHGFATPQLYPESPRTSHAPSLRLSSAPVAGGSQSAVWATYLKLPTSEEDVPVLAKLSGDELGAYEQLVRERKNYALIGGGLEGVTPVLVGAYVFDPESCPLGRPAGLLLLTDEGDPLSTFDGLSVAHRLSIESLYLRLHDAGLCQRDLVPGNVVYRLDDQGKFVFRLLDLGRAAPTDHGIDNCRYLARLRLRLEGGWSGRTSEA</sequence>
<feature type="region of interest" description="Disordered" evidence="1">
    <location>
        <begin position="169"/>
        <end position="191"/>
    </location>
</feature>
<feature type="region of interest" description="Disordered" evidence="1">
    <location>
        <begin position="117"/>
        <end position="142"/>
    </location>
</feature>
<proteinExistence type="predicted"/>
<accession>A0A061APQ5</accession>